<dbReference type="Proteomes" id="UP001548189">
    <property type="component" value="Unassembled WGS sequence"/>
</dbReference>
<reference evidence="1 2" key="1">
    <citation type="submission" date="2024-06" db="EMBL/GenBank/DDBJ databases">
        <authorList>
            <person name="Li F."/>
        </authorList>
    </citation>
    <scope>NUCLEOTIDE SEQUENCE [LARGE SCALE GENOMIC DNA]</scope>
    <source>
        <strain evidence="1 2">GXAS 311</strain>
    </source>
</reference>
<evidence type="ECO:0000313" key="2">
    <source>
        <dbReference type="Proteomes" id="UP001548189"/>
    </source>
</evidence>
<accession>A0ABV2BQK3</accession>
<dbReference type="EMBL" id="JBEVCJ010000003">
    <property type="protein sequence ID" value="MET1254226.1"/>
    <property type="molecule type" value="Genomic_DNA"/>
</dbReference>
<keyword evidence="2" id="KW-1185">Reference proteome</keyword>
<gene>
    <name evidence="1" type="ORF">ABVT43_03700</name>
</gene>
<dbReference type="InterPro" id="IPR025295">
    <property type="entry name" value="eCIS_core_dom"/>
</dbReference>
<proteinExistence type="predicted"/>
<name>A0ABV2BQK3_9GAMM</name>
<dbReference type="InterPro" id="IPR036866">
    <property type="entry name" value="RibonucZ/Hydroxyglut_hydro"/>
</dbReference>
<protein>
    <submittedName>
        <fullName evidence="1">DUF4157 domain-containing protein</fullName>
    </submittedName>
</protein>
<evidence type="ECO:0000313" key="1">
    <source>
        <dbReference type="EMBL" id="MET1254226.1"/>
    </source>
</evidence>
<dbReference type="Pfam" id="PF13699">
    <property type="entry name" value="eCIS_core"/>
    <property type="match status" value="1"/>
</dbReference>
<sequence>MITSNRQSNAESVTSSGNARKSSTANADTVVKQHLTTEAASPLVNSNNPAYIHHLFLNHAKQAQTSFTTHIPSPFIQPQLKIGAIDSPQEKQADEVAQQVTATNPSQQIESAINDSAVALKPRLTPYRSPSHKYSASSESGRSRQALLQPKRHHDGGAPVTKQAAQAIGSPGAGKPLSESIRTRIEPVVNADLSHARVHDNPQARQAANSINAKAFTTDNHIFLGAGQSANDLQLMAHEATHVVQQTLGALSVGEANVFRDPLEQLIENDESEWQASGDHLALLNLGGQWALLPGGFILTHQPSTLEAAQGVNGRLADQGTIMGVPSTGASGSRFIRIGTRRAIQLDAGRGARVTAAIYMDQVHGLMGRMGLSEISQLKIIHIHRDHVSEIARIAVEFNLSPGSIAIPQEFVTGTIRRDLQRAIRELRNQGGDWTGWVPGQISKNRSGTNEFTLTRSTHGDVTIEYLSLPGAMQHLSSGSRVTAKQVDTASFITRVTRRSDGARVITLGDVRFNDLELFRNAMGATRFNDFFRGVTTINGFSHHAGRMETGDIRGLMAMLDATLYKNGQLNVVVQTDLTQHSQTRQDTIELMRRLGINVTISERAQAVGEGSSGVTATRDSVTAYGSRATQLTTIQSPLTGAIQRLQTLHESKSTLRAWRSVFSGRGVDVDRTISEIDTSMETLRGSIRQASEAAARVRTSGGTTAAGARDYTAGTQGAAYQRALAAIPATTPAETMIGPAGFETLRQYRRRNINQAPRQVALEAALRNGTYSDTAFSYMLSQMDPTIRDSVLYGKRGGPRPRDVAFRRLRAQYIFQQNILPNGHTVSLAGMSRGRRIGARGVGGLLAGIELANIGMEGYQSYQMAHNTSRRRHVAPFLRRIAWWNQMGVMPRLGAVDEGIFSNDYFSNPATVIEGLKEDRWDGLWIAHSDNDPALPDAQVLRLGVFLAQNIRNYDEFAAYFIDGGQDAITWVGDGSFSERRWLVKAGGYDTDWENETTERWVEVPLLTQLMQTYVRHMITNTETLLDMQGRGEAPTAEQPDPKLGGLTVAIQTRFGNKPWKAEFKTPQSSTTVYVATQGRNIGLLAREVEWWSSNPSFYVYGEQGGRYQVGGADYNTYAALRRLTTQKTQLNIGQRGMWEETTSVALESGMVEIDKSLLEPVPELGDFPIPSGQTQMG</sequence>
<organism evidence="1 2">
    <name type="scientific">Aliikangiella maris</name>
    <dbReference type="NCBI Taxonomy" id="3162458"/>
    <lineage>
        <taxon>Bacteria</taxon>
        <taxon>Pseudomonadati</taxon>
        <taxon>Pseudomonadota</taxon>
        <taxon>Gammaproteobacteria</taxon>
        <taxon>Oceanospirillales</taxon>
        <taxon>Pleioneaceae</taxon>
        <taxon>Aliikangiella</taxon>
    </lineage>
</organism>
<comment type="caution">
    <text evidence="1">The sequence shown here is derived from an EMBL/GenBank/DDBJ whole genome shotgun (WGS) entry which is preliminary data.</text>
</comment>
<dbReference type="SUPFAM" id="SSF56281">
    <property type="entry name" value="Metallo-hydrolase/oxidoreductase"/>
    <property type="match status" value="1"/>
</dbReference>